<protein>
    <submittedName>
        <fullName evidence="2">Uncharacterized protein</fullName>
    </submittedName>
</protein>
<gene>
    <name evidence="2" type="ORF">RHS03_06234</name>
</gene>
<evidence type="ECO:0000313" key="3">
    <source>
        <dbReference type="Proteomes" id="UP000602905"/>
    </source>
</evidence>
<feature type="compositionally biased region" description="Polar residues" evidence="1">
    <location>
        <begin position="360"/>
        <end position="375"/>
    </location>
</feature>
<comment type="caution">
    <text evidence="2">The sequence shown here is derived from an EMBL/GenBank/DDBJ whole genome shotgun (WGS) entry which is preliminary data.</text>
</comment>
<feature type="compositionally biased region" description="Basic residues" evidence="1">
    <location>
        <begin position="149"/>
        <end position="160"/>
    </location>
</feature>
<dbReference type="OrthoDB" id="3255924at2759"/>
<feature type="region of interest" description="Disordered" evidence="1">
    <location>
        <begin position="46"/>
        <end position="66"/>
    </location>
</feature>
<feature type="region of interest" description="Disordered" evidence="1">
    <location>
        <begin position="172"/>
        <end position="558"/>
    </location>
</feature>
<feature type="compositionally biased region" description="Basic and acidic residues" evidence="1">
    <location>
        <begin position="202"/>
        <end position="212"/>
    </location>
</feature>
<feature type="region of interest" description="Disordered" evidence="1">
    <location>
        <begin position="78"/>
        <end position="160"/>
    </location>
</feature>
<dbReference type="AlphaFoldDB" id="A0A8H7HN48"/>
<feature type="compositionally biased region" description="Low complexity" evidence="1">
    <location>
        <begin position="419"/>
        <end position="444"/>
    </location>
</feature>
<accession>A0A8H7HN48</accession>
<feature type="compositionally biased region" description="Polar residues" evidence="1">
    <location>
        <begin position="111"/>
        <end position="120"/>
    </location>
</feature>
<proteinExistence type="predicted"/>
<sequence length="558" mass="58537">MDNPTHADAFMNLISSCFPSSCRPNAPALPPSPRLGALLRDTESDDAMSLHSTYRPHTRQKKKKPAMQLCGINLFGKPRGQIRLEDDDDLEPPMPRPRPRYDSDAAPLPDSTIQSLSARSPTTPTTEQPTKQASPEEELARLRAEKAARKARKRERKLKRQLALEHTAEFEGFIGSGGGDGFPISPPSTTTSTPGIEDLLDGSERGSSRLIDDADPEDGEADMGAGVYTRSTRSRSESGSSATRSSRAREEGLGVNALGLGLRGPPSPLAQVPIPEDRNESESVIKSTAEPEIAKSQVEAELFVAQTEPTTPTKVEPPVQAQPEPDQLKTPTNPTRQRPRIHISDLPLSSPGAGPGPRTLENSPRLQSLQESSLQDGYGFPSPSPHLSVPSPRHTNLPTPRIGLASPSGFPSSGLSRRGFPSPGLGKSLGLPSGAGGLNSFSARGSGGGAAFGDSGSRVLVASGGKQDGRDGDVLESGGGHDCDRDGNGDGDRDGRSGDASPQGRRGASDGSWADGDVPGQLERDGQGSDGSGQAHRWKGDAGRVTAGMGVALANRGE</sequence>
<dbReference type="Proteomes" id="UP000602905">
    <property type="component" value="Unassembled WGS sequence"/>
</dbReference>
<name>A0A8H7HN48_9AGAM</name>
<evidence type="ECO:0000256" key="1">
    <source>
        <dbReference type="SAM" id="MobiDB-lite"/>
    </source>
</evidence>
<feature type="compositionally biased region" description="Basic and acidic residues" evidence="1">
    <location>
        <begin position="138"/>
        <end position="148"/>
    </location>
</feature>
<feature type="non-terminal residue" evidence="2">
    <location>
        <position position="1"/>
    </location>
</feature>
<organism evidence="2 3">
    <name type="scientific">Rhizoctonia solani</name>
    <dbReference type="NCBI Taxonomy" id="456999"/>
    <lineage>
        <taxon>Eukaryota</taxon>
        <taxon>Fungi</taxon>
        <taxon>Dikarya</taxon>
        <taxon>Basidiomycota</taxon>
        <taxon>Agaricomycotina</taxon>
        <taxon>Agaricomycetes</taxon>
        <taxon>Cantharellales</taxon>
        <taxon>Ceratobasidiaceae</taxon>
        <taxon>Rhizoctonia</taxon>
    </lineage>
</organism>
<evidence type="ECO:0000313" key="2">
    <source>
        <dbReference type="EMBL" id="KAF8703168.1"/>
    </source>
</evidence>
<dbReference type="EMBL" id="JACYCD010000078">
    <property type="protein sequence ID" value="KAF8703168.1"/>
    <property type="molecule type" value="Genomic_DNA"/>
</dbReference>
<reference evidence="2" key="1">
    <citation type="submission" date="2020-09" db="EMBL/GenBank/DDBJ databases">
        <title>Comparative genome analyses of four rice-infecting Rhizoctonia solani isolates reveal extensive enrichment of homogalacturonan modification genes.</title>
        <authorList>
            <person name="Lee D.-Y."/>
            <person name="Jeon J."/>
            <person name="Kim K.-T."/>
            <person name="Cheong K."/>
            <person name="Song H."/>
            <person name="Choi G."/>
            <person name="Ko J."/>
            <person name="Opiyo S.O."/>
            <person name="Zuo S."/>
            <person name="Madhav S."/>
            <person name="Lee Y.-H."/>
            <person name="Wang G.-L."/>
        </authorList>
    </citation>
    <scope>NUCLEOTIDE SEQUENCE</scope>
    <source>
        <strain evidence="2">AG1-IA WGL</strain>
    </source>
</reference>
<feature type="compositionally biased region" description="Low complexity" evidence="1">
    <location>
        <begin position="307"/>
        <end position="319"/>
    </location>
</feature>
<feature type="compositionally biased region" description="Basic and acidic residues" evidence="1">
    <location>
        <begin position="467"/>
        <end position="497"/>
    </location>
</feature>
<feature type="compositionally biased region" description="Low complexity" evidence="1">
    <location>
        <begin position="121"/>
        <end position="130"/>
    </location>
</feature>
<feature type="compositionally biased region" description="Basic residues" evidence="1">
    <location>
        <begin position="54"/>
        <end position="65"/>
    </location>
</feature>